<evidence type="ECO:0000313" key="1">
    <source>
        <dbReference type="EMBL" id="QJA55231.1"/>
    </source>
</evidence>
<gene>
    <name evidence="3" type="ORF">MM415A00288_0019</name>
    <name evidence="2" type="ORF">MM415B00385_0009</name>
    <name evidence="1" type="ORF">TM448A07773_0009</name>
    <name evidence="4" type="ORF">TM448B01270_0008</name>
</gene>
<dbReference type="EMBL" id="MT144579">
    <property type="protein sequence ID" value="QJA55231.1"/>
    <property type="molecule type" value="Genomic_DNA"/>
</dbReference>
<protein>
    <submittedName>
        <fullName evidence="1">Uncharacterized protein</fullName>
    </submittedName>
</protein>
<accession>A0A6H2A6G9</accession>
<name>A0A6H2A6G9_9ZZZZ</name>
<dbReference type="EMBL" id="MT142510">
    <property type="protein sequence ID" value="QJA83399.1"/>
    <property type="molecule type" value="Genomic_DNA"/>
</dbReference>
<reference evidence="1" key="1">
    <citation type="submission" date="2020-03" db="EMBL/GenBank/DDBJ databases">
        <title>The deep terrestrial virosphere.</title>
        <authorList>
            <person name="Holmfeldt K."/>
            <person name="Nilsson E."/>
            <person name="Simone D."/>
            <person name="Lopez-Fernandez M."/>
            <person name="Wu X."/>
            <person name="de Brujin I."/>
            <person name="Lundin D."/>
            <person name="Andersson A."/>
            <person name="Bertilsson S."/>
            <person name="Dopson M."/>
        </authorList>
    </citation>
    <scope>NUCLEOTIDE SEQUENCE</scope>
    <source>
        <strain evidence="3">MM415A00288</strain>
        <strain evidence="2">MM415B00385</strain>
        <strain evidence="1">TM448A07773</strain>
        <strain evidence="4">TM448B01270</strain>
    </source>
</reference>
<dbReference type="EMBL" id="MT144728">
    <property type="protein sequence ID" value="QJH98342.1"/>
    <property type="molecule type" value="Genomic_DNA"/>
</dbReference>
<organism evidence="1">
    <name type="scientific">viral metagenome</name>
    <dbReference type="NCBI Taxonomy" id="1070528"/>
    <lineage>
        <taxon>unclassified sequences</taxon>
        <taxon>metagenomes</taxon>
        <taxon>organismal metagenomes</taxon>
    </lineage>
</organism>
<dbReference type="AlphaFoldDB" id="A0A6H2A6G9"/>
<proteinExistence type="predicted"/>
<evidence type="ECO:0000313" key="2">
    <source>
        <dbReference type="EMBL" id="QJA65571.1"/>
    </source>
</evidence>
<evidence type="ECO:0000313" key="3">
    <source>
        <dbReference type="EMBL" id="QJA83399.1"/>
    </source>
</evidence>
<sequence>MIEIKMPKGKLHCELLPLRDEKQPTCRGCKAEIRFALTPRGKHMPVSKDENGEWVAHFADCPNADDFRK</sequence>
<evidence type="ECO:0000313" key="4">
    <source>
        <dbReference type="EMBL" id="QJH98342.1"/>
    </source>
</evidence>
<dbReference type="EMBL" id="MT141541">
    <property type="protein sequence ID" value="QJA65571.1"/>
    <property type="molecule type" value="Genomic_DNA"/>
</dbReference>